<dbReference type="GO" id="GO:0007165">
    <property type="term" value="P:signal transduction"/>
    <property type="evidence" value="ECO:0007669"/>
    <property type="project" value="UniProtKB-KW"/>
</dbReference>
<dbReference type="GO" id="GO:0005886">
    <property type="term" value="C:plasma membrane"/>
    <property type="evidence" value="ECO:0007669"/>
    <property type="project" value="TreeGrafter"/>
</dbReference>
<feature type="transmembrane region" description="Helical" evidence="5">
    <location>
        <begin position="190"/>
        <end position="210"/>
    </location>
</feature>
<dbReference type="CDD" id="cd06225">
    <property type="entry name" value="HAMP"/>
    <property type="match status" value="1"/>
</dbReference>
<feature type="domain" description="HAMP" evidence="7">
    <location>
        <begin position="212"/>
        <end position="264"/>
    </location>
</feature>
<comment type="similarity">
    <text evidence="3">Belongs to the methyl-accepting chemotaxis (MCP) protein family.</text>
</comment>
<name>A0A4P6ULP5_9BURK</name>
<dbReference type="InterPro" id="IPR024478">
    <property type="entry name" value="HlyB_4HB_MCP"/>
</dbReference>
<evidence type="ECO:0000256" key="1">
    <source>
        <dbReference type="ARBA" id="ARBA00004370"/>
    </source>
</evidence>
<gene>
    <name evidence="8" type="ORF">DW355_05915</name>
</gene>
<reference evidence="8 9" key="1">
    <citation type="submission" date="2018-07" db="EMBL/GenBank/DDBJ databases">
        <title>Exploring interactions and the metabolic potential of the ultra-small soil bacteria Hylemonella gracilis.</title>
        <authorList>
            <person name="Tyc O."/>
            <person name="Kulkarni P."/>
            <person name="Gawehns F."/>
            <person name="Hundscheid M."/>
            <person name="Zweers H."/>
            <person name="Garbeva P."/>
        </authorList>
    </citation>
    <scope>NUCLEOTIDE SEQUENCE [LARGE SCALE GENOMIC DNA]</scope>
    <source>
        <strain evidence="8 9">NS1</strain>
    </source>
</reference>
<sequence>MHLNGLKIGTRLAIAFALVLALLLASLAAGLTVLSRVSRTLNQVVEERYAQIALSNAIKTVGDKGIITIGRILLANTAEQTKKYMDDYAALRSINTENFAKFEKTLNNDDSKAIFAEQSEARKAYGGAVRSFFALMADGKREEAMAVYQGDMANLQPRYYALIDKMVTYQEQGMITDVAQAKSATNAARIGMLAFSAVAVLLGIATAVLITRSITRPIDRAISMAESVAKGNLTYKVTDDSKDEVGRLIGALKHMVDNLHRIVSEVRTGADTIASASHQVTLGNQDLSARTEQQASALEETAAAMEQLTSAIKLSADNANQANSLALEASSVAVQGGEVVGQVVATMSSITDSSKRIVEIISVIDGIAFQTNILALNAAVEAARAGDHGRGFAVVAAEVRTLAQRSAVAAKEIKSLIDNSVQQVDRGSAMVDHAGATMKQVVASIKQVSSIVAEISASSREQSQGIEQLNDAIVQMDDSTQKNAAMVEESTAAARSLQDQANQLNEVVRAFVLSQSAQPSRQLLAAVPAPALGFSGGDNSR</sequence>
<protein>
    <submittedName>
        <fullName evidence="8">HAMP domain-containing protein</fullName>
    </submittedName>
</protein>
<dbReference type="PROSITE" id="PS50885">
    <property type="entry name" value="HAMP"/>
    <property type="match status" value="1"/>
</dbReference>
<evidence type="ECO:0000313" key="8">
    <source>
        <dbReference type="EMBL" id="QBK04381.1"/>
    </source>
</evidence>
<keyword evidence="5" id="KW-0812">Transmembrane</keyword>
<dbReference type="Pfam" id="PF00672">
    <property type="entry name" value="HAMP"/>
    <property type="match status" value="1"/>
</dbReference>
<dbReference type="SMART" id="SM00304">
    <property type="entry name" value="HAMP"/>
    <property type="match status" value="1"/>
</dbReference>
<dbReference type="InterPro" id="IPR004090">
    <property type="entry name" value="Chemotax_Me-accpt_rcpt"/>
</dbReference>
<dbReference type="Proteomes" id="UP000292939">
    <property type="component" value="Chromosome"/>
</dbReference>
<dbReference type="SUPFAM" id="SSF58104">
    <property type="entry name" value="Methyl-accepting chemotaxis protein (MCP) signaling domain"/>
    <property type="match status" value="1"/>
</dbReference>
<comment type="subcellular location">
    <subcellularLocation>
        <location evidence="1">Membrane</location>
    </subcellularLocation>
</comment>
<keyword evidence="2" id="KW-0488">Methylation</keyword>
<evidence type="ECO:0000259" key="7">
    <source>
        <dbReference type="PROSITE" id="PS50885"/>
    </source>
</evidence>
<dbReference type="InterPro" id="IPR004089">
    <property type="entry name" value="MCPsignal_dom"/>
</dbReference>
<dbReference type="Pfam" id="PF12729">
    <property type="entry name" value="4HB_MCP_1"/>
    <property type="match status" value="1"/>
</dbReference>
<dbReference type="CDD" id="cd19411">
    <property type="entry name" value="MCP2201-like_sensor"/>
    <property type="match status" value="1"/>
</dbReference>
<dbReference type="CDD" id="cd11386">
    <property type="entry name" value="MCP_signal"/>
    <property type="match status" value="1"/>
</dbReference>
<keyword evidence="5" id="KW-0472">Membrane</keyword>
<evidence type="ECO:0000313" key="9">
    <source>
        <dbReference type="Proteomes" id="UP000292939"/>
    </source>
</evidence>
<evidence type="ECO:0000256" key="4">
    <source>
        <dbReference type="PROSITE-ProRule" id="PRU00284"/>
    </source>
</evidence>
<dbReference type="InterPro" id="IPR003660">
    <property type="entry name" value="HAMP_dom"/>
</dbReference>
<evidence type="ECO:0000256" key="2">
    <source>
        <dbReference type="ARBA" id="ARBA00022481"/>
    </source>
</evidence>
<keyword evidence="4" id="KW-0807">Transducer</keyword>
<dbReference type="Gene3D" id="1.10.287.950">
    <property type="entry name" value="Methyl-accepting chemotaxis protein"/>
    <property type="match status" value="1"/>
</dbReference>
<dbReference type="GO" id="GO:0004888">
    <property type="term" value="F:transmembrane signaling receptor activity"/>
    <property type="evidence" value="ECO:0007669"/>
    <property type="project" value="InterPro"/>
</dbReference>
<dbReference type="SMART" id="SM00283">
    <property type="entry name" value="MA"/>
    <property type="match status" value="1"/>
</dbReference>
<keyword evidence="5" id="KW-1133">Transmembrane helix</keyword>
<dbReference type="RefSeq" id="WP_131278420.1">
    <property type="nucleotide sequence ID" value="NZ_CP031395.1"/>
</dbReference>
<dbReference type="PRINTS" id="PR00260">
    <property type="entry name" value="CHEMTRNSDUCR"/>
</dbReference>
<organism evidence="8 9">
    <name type="scientific">Hylemonella gracilis</name>
    <dbReference type="NCBI Taxonomy" id="80880"/>
    <lineage>
        <taxon>Bacteria</taxon>
        <taxon>Pseudomonadati</taxon>
        <taxon>Pseudomonadota</taxon>
        <taxon>Betaproteobacteria</taxon>
        <taxon>Burkholderiales</taxon>
        <taxon>Comamonadaceae</taxon>
        <taxon>Hylemonella</taxon>
    </lineage>
</organism>
<dbReference type="EMBL" id="CP031395">
    <property type="protein sequence ID" value="QBK04381.1"/>
    <property type="molecule type" value="Genomic_DNA"/>
</dbReference>
<dbReference type="FunFam" id="1.10.287.950:FF:000001">
    <property type="entry name" value="Methyl-accepting chemotaxis sensory transducer"/>
    <property type="match status" value="1"/>
</dbReference>
<proteinExistence type="inferred from homology"/>
<dbReference type="KEGG" id="hgr:DW355_05915"/>
<evidence type="ECO:0000256" key="3">
    <source>
        <dbReference type="ARBA" id="ARBA00029447"/>
    </source>
</evidence>
<dbReference type="PANTHER" id="PTHR43531">
    <property type="entry name" value="PROTEIN ICFG"/>
    <property type="match status" value="1"/>
</dbReference>
<dbReference type="InterPro" id="IPR047347">
    <property type="entry name" value="YvaQ-like_sensor"/>
</dbReference>
<evidence type="ECO:0000256" key="5">
    <source>
        <dbReference type="SAM" id="Phobius"/>
    </source>
</evidence>
<dbReference type="Pfam" id="PF00015">
    <property type="entry name" value="MCPsignal"/>
    <property type="match status" value="1"/>
</dbReference>
<dbReference type="OrthoDB" id="5441488at2"/>
<dbReference type="GO" id="GO:0006935">
    <property type="term" value="P:chemotaxis"/>
    <property type="evidence" value="ECO:0007669"/>
    <property type="project" value="InterPro"/>
</dbReference>
<evidence type="ECO:0000259" key="6">
    <source>
        <dbReference type="PROSITE" id="PS50111"/>
    </source>
</evidence>
<dbReference type="PANTHER" id="PTHR43531:SF14">
    <property type="entry name" value="METHYL-ACCEPTING CHEMOTAXIS PROTEIN I-RELATED"/>
    <property type="match status" value="1"/>
</dbReference>
<feature type="domain" description="Methyl-accepting transducer" evidence="6">
    <location>
        <begin position="269"/>
        <end position="498"/>
    </location>
</feature>
<dbReference type="AlphaFoldDB" id="A0A4P6ULP5"/>
<accession>A0A4P6ULP5</accession>
<dbReference type="InterPro" id="IPR051310">
    <property type="entry name" value="MCP_chemotaxis"/>
</dbReference>
<dbReference type="PROSITE" id="PS50111">
    <property type="entry name" value="CHEMOTAXIS_TRANSDUC_2"/>
    <property type="match status" value="1"/>
</dbReference>